<gene>
    <name evidence="2" type="ORF">BLNAU_11199</name>
</gene>
<dbReference type="Proteomes" id="UP001281761">
    <property type="component" value="Unassembled WGS sequence"/>
</dbReference>
<keyword evidence="3" id="KW-1185">Reference proteome</keyword>
<sequence>MPLHVAINEHSHSSLRLSLHTTESPTSSNSKPLRCSLHHSLRNSLSSISPLFTPDSPLIVCVCSCFCVWRSLDRDFSVASCPSSHHTAPMHGVSESDDVMCVRPDSQQQRRRRGNSPGRLGRCSVCLSERRRGWLWRRVRGQLVINCGVVGESDEMRH</sequence>
<feature type="region of interest" description="Disordered" evidence="1">
    <location>
        <begin position="87"/>
        <end position="119"/>
    </location>
</feature>
<evidence type="ECO:0000256" key="1">
    <source>
        <dbReference type="SAM" id="MobiDB-lite"/>
    </source>
</evidence>
<name>A0ABQ9XN06_9EUKA</name>
<proteinExistence type="predicted"/>
<evidence type="ECO:0000313" key="2">
    <source>
        <dbReference type="EMBL" id="KAK2953796.1"/>
    </source>
</evidence>
<reference evidence="2 3" key="1">
    <citation type="journal article" date="2022" name="bioRxiv">
        <title>Genomics of Preaxostyla Flagellates Illuminates Evolutionary Transitions and the Path Towards Mitochondrial Loss.</title>
        <authorList>
            <person name="Novak L.V.F."/>
            <person name="Treitli S.C."/>
            <person name="Pyrih J."/>
            <person name="Halakuc P."/>
            <person name="Pipaliya S.V."/>
            <person name="Vacek V."/>
            <person name="Brzon O."/>
            <person name="Soukal P."/>
            <person name="Eme L."/>
            <person name="Dacks J.B."/>
            <person name="Karnkowska A."/>
            <person name="Elias M."/>
            <person name="Hampl V."/>
        </authorList>
    </citation>
    <scope>NUCLEOTIDE SEQUENCE [LARGE SCALE GENOMIC DNA]</scope>
    <source>
        <strain evidence="2">NAU3</strain>
        <tissue evidence="2">Gut</tissue>
    </source>
</reference>
<feature type="compositionally biased region" description="Low complexity" evidence="1">
    <location>
        <begin position="14"/>
        <end position="24"/>
    </location>
</feature>
<comment type="caution">
    <text evidence="2">The sequence shown here is derived from an EMBL/GenBank/DDBJ whole genome shotgun (WGS) entry which is preliminary data.</text>
</comment>
<protein>
    <submittedName>
        <fullName evidence="2">Uncharacterized protein</fullName>
    </submittedName>
</protein>
<dbReference type="EMBL" id="JARBJD010000086">
    <property type="protein sequence ID" value="KAK2953796.1"/>
    <property type="molecule type" value="Genomic_DNA"/>
</dbReference>
<accession>A0ABQ9XN06</accession>
<feature type="region of interest" description="Disordered" evidence="1">
    <location>
        <begin position="14"/>
        <end position="33"/>
    </location>
</feature>
<organism evidence="2 3">
    <name type="scientific">Blattamonas nauphoetae</name>
    <dbReference type="NCBI Taxonomy" id="2049346"/>
    <lineage>
        <taxon>Eukaryota</taxon>
        <taxon>Metamonada</taxon>
        <taxon>Preaxostyla</taxon>
        <taxon>Oxymonadida</taxon>
        <taxon>Blattamonas</taxon>
    </lineage>
</organism>
<evidence type="ECO:0000313" key="3">
    <source>
        <dbReference type="Proteomes" id="UP001281761"/>
    </source>
</evidence>